<feature type="domain" description="Nephrocystin 3-like N-terminal" evidence="3">
    <location>
        <begin position="409"/>
        <end position="507"/>
    </location>
</feature>
<comment type="caution">
    <text evidence="4">The sequence shown here is derived from an EMBL/GenBank/DDBJ whole genome shotgun (WGS) entry which is preliminary data.</text>
</comment>
<accession>A0A366SBK7</accession>
<dbReference type="RefSeq" id="XP_031020933.1">
    <property type="nucleotide sequence ID" value="XM_031154993.1"/>
</dbReference>
<evidence type="ECO:0000256" key="1">
    <source>
        <dbReference type="ARBA" id="ARBA00022737"/>
    </source>
</evidence>
<dbReference type="PANTHER" id="PTHR10039:SF14">
    <property type="entry name" value="NACHT DOMAIN-CONTAINING PROTEIN"/>
    <property type="match status" value="1"/>
</dbReference>
<organism evidence="4 5">
    <name type="scientific">Fusarium coffeatum</name>
    <dbReference type="NCBI Taxonomy" id="231269"/>
    <lineage>
        <taxon>Eukaryota</taxon>
        <taxon>Fungi</taxon>
        <taxon>Dikarya</taxon>
        <taxon>Ascomycota</taxon>
        <taxon>Pezizomycotina</taxon>
        <taxon>Sordariomycetes</taxon>
        <taxon>Hypocreomycetidae</taxon>
        <taxon>Hypocreales</taxon>
        <taxon>Nectriaceae</taxon>
        <taxon>Fusarium</taxon>
        <taxon>Fusarium incarnatum-equiseti species complex</taxon>
    </lineage>
</organism>
<dbReference type="InterPro" id="IPR056884">
    <property type="entry name" value="NPHP3-like_N"/>
</dbReference>
<evidence type="ECO:0000313" key="5">
    <source>
        <dbReference type="Proteomes" id="UP000253153"/>
    </source>
</evidence>
<sequence length="860" mass="97651">MLSKGTQRTEDRWQKLEDTQNFNTGRGNQFPRATFNGPVHIQSSLRDCSPYSYPADASKERDHSQDLSWIQEAVDAFYSRTLPIGLSQKVESTVPKKEVVESMSFLNCKAFRNWLLHRSGVLFCLTSHMVREKDMEIPFALGASLMEHISESSGEGAQNVYLNCFSQPDELLSSKAELPQGPSQEQKCDMVDTADYFMVDESYGSTYQGPPHKISAGIKGSMNNIRILGIIYQHIFVKSPRRKRALDDYAMSLQAGSALEFIAYIRQTGMPSITHLLPLLERLIKSTPKRIDIIIDNVNYLSGSVRTNLVTALEQLWSSTSQTRTLLCGATSLAESGDVRAIPIINDTTELNGNRKSRQPLMAQPPGSGPIRSINPSALPTVDYFGYEANTTLVADWFYHGRRGGGYIRHESFTRSVLYQFLQQDSELFDGYFKQHYREVIRRQPDNPHWALETLETILSQICRGGRRIFCVIDAMDEAEDVHILELLQDIVRPGTCSRAKFIVLSRHNVNVERHLHSVPSLIVEKENENDIRQLVDLGVEALRTSIHSLNFEGACRTSANVPREEEVYQRIREAIFRKSQGTVLWVKLVLDRLQQEAAELGKATLDDLERMVDQIPEELVELYKLILQDLIGGRSPEVIENTRKALMWISAAAEIGDVTLESLWEALALIKTDDEGESLDDIWEREMPIQTYDELWRKLYTMCGPFIELYTPGLSAEESQKHHRLPTSVVQLMHQSVRDFFGDRNASYPLHFLPTESLSLVRSQLSRYLSIIKRESMEQNAGQPQDPEQVIDRLDRQRLLRQALKSAKILGQSFQKQDLMGIRYRVPVTGSEEHLLVCAVVNYDAILLALKLGVKGGRE</sequence>
<dbReference type="Pfam" id="PF24883">
    <property type="entry name" value="NPHP3_N"/>
    <property type="match status" value="1"/>
</dbReference>
<dbReference type="OrthoDB" id="194358at2759"/>
<proteinExistence type="predicted"/>
<dbReference type="Proteomes" id="UP000253153">
    <property type="component" value="Unassembled WGS sequence"/>
</dbReference>
<feature type="compositionally biased region" description="Basic and acidic residues" evidence="2">
    <location>
        <begin position="7"/>
        <end position="18"/>
    </location>
</feature>
<evidence type="ECO:0000259" key="3">
    <source>
        <dbReference type="Pfam" id="PF24883"/>
    </source>
</evidence>
<gene>
    <name evidence="4" type="ORF">FIESC28_00842</name>
</gene>
<reference evidence="4 5" key="1">
    <citation type="submission" date="2018-06" db="EMBL/GenBank/DDBJ databases">
        <title>Fusarium incarnatum-equiseti species complex species 28.</title>
        <authorList>
            <person name="Gardiner D.M."/>
        </authorList>
    </citation>
    <scope>NUCLEOTIDE SEQUENCE [LARGE SCALE GENOMIC DNA]</scope>
    <source>
        <strain evidence="4 5">FIESC_28</strain>
    </source>
</reference>
<evidence type="ECO:0000313" key="4">
    <source>
        <dbReference type="EMBL" id="RBR26342.1"/>
    </source>
</evidence>
<protein>
    <recommendedName>
        <fullName evidence="3">Nephrocystin 3-like N-terminal domain-containing protein</fullName>
    </recommendedName>
</protein>
<dbReference type="AlphaFoldDB" id="A0A366SBK7"/>
<keyword evidence="5" id="KW-1185">Reference proteome</keyword>
<evidence type="ECO:0000256" key="2">
    <source>
        <dbReference type="SAM" id="MobiDB-lite"/>
    </source>
</evidence>
<name>A0A366SBK7_9HYPO</name>
<dbReference type="PANTHER" id="PTHR10039">
    <property type="entry name" value="AMELOGENIN"/>
    <property type="match status" value="1"/>
</dbReference>
<keyword evidence="1" id="KW-0677">Repeat</keyword>
<dbReference type="GeneID" id="41990289"/>
<feature type="region of interest" description="Disordered" evidence="2">
    <location>
        <begin position="1"/>
        <end position="30"/>
    </location>
</feature>
<dbReference type="EMBL" id="QKXC01000022">
    <property type="protein sequence ID" value="RBR26342.1"/>
    <property type="molecule type" value="Genomic_DNA"/>
</dbReference>